<protein>
    <submittedName>
        <fullName evidence="1">Uncharacterized protein</fullName>
    </submittedName>
</protein>
<dbReference type="AlphaFoldDB" id="A0A2I0VXX7"/>
<evidence type="ECO:0000313" key="1">
    <source>
        <dbReference type="EMBL" id="PKU68266.1"/>
    </source>
</evidence>
<accession>A0A2I0VXX7</accession>
<organism evidence="1 2">
    <name type="scientific">Dendrobium catenatum</name>
    <dbReference type="NCBI Taxonomy" id="906689"/>
    <lineage>
        <taxon>Eukaryota</taxon>
        <taxon>Viridiplantae</taxon>
        <taxon>Streptophyta</taxon>
        <taxon>Embryophyta</taxon>
        <taxon>Tracheophyta</taxon>
        <taxon>Spermatophyta</taxon>
        <taxon>Magnoliopsida</taxon>
        <taxon>Liliopsida</taxon>
        <taxon>Asparagales</taxon>
        <taxon>Orchidaceae</taxon>
        <taxon>Epidendroideae</taxon>
        <taxon>Malaxideae</taxon>
        <taxon>Dendrobiinae</taxon>
        <taxon>Dendrobium</taxon>
    </lineage>
</organism>
<dbReference type="Proteomes" id="UP000233837">
    <property type="component" value="Unassembled WGS sequence"/>
</dbReference>
<keyword evidence="2" id="KW-1185">Reference proteome</keyword>
<dbReference type="EMBL" id="KZ503109">
    <property type="protein sequence ID" value="PKU68266.1"/>
    <property type="molecule type" value="Genomic_DNA"/>
</dbReference>
<name>A0A2I0VXX7_9ASPA</name>
<reference evidence="1 2" key="1">
    <citation type="journal article" date="2016" name="Sci. Rep.">
        <title>The Dendrobium catenatum Lindl. genome sequence provides insights into polysaccharide synthase, floral development and adaptive evolution.</title>
        <authorList>
            <person name="Zhang G.Q."/>
            <person name="Xu Q."/>
            <person name="Bian C."/>
            <person name="Tsai W.C."/>
            <person name="Yeh C.M."/>
            <person name="Liu K.W."/>
            <person name="Yoshida K."/>
            <person name="Zhang L.S."/>
            <person name="Chang S.B."/>
            <person name="Chen F."/>
            <person name="Shi Y."/>
            <person name="Su Y.Y."/>
            <person name="Zhang Y.Q."/>
            <person name="Chen L.J."/>
            <person name="Yin Y."/>
            <person name="Lin M."/>
            <person name="Huang H."/>
            <person name="Deng H."/>
            <person name="Wang Z.W."/>
            <person name="Zhu S.L."/>
            <person name="Zhao X."/>
            <person name="Deng C."/>
            <person name="Niu S.C."/>
            <person name="Huang J."/>
            <person name="Wang M."/>
            <person name="Liu G.H."/>
            <person name="Yang H.J."/>
            <person name="Xiao X.J."/>
            <person name="Hsiao Y.Y."/>
            <person name="Wu W.L."/>
            <person name="Chen Y.Y."/>
            <person name="Mitsuda N."/>
            <person name="Ohme-Takagi M."/>
            <person name="Luo Y.B."/>
            <person name="Van de Peer Y."/>
            <person name="Liu Z.J."/>
        </authorList>
    </citation>
    <scope>NUCLEOTIDE SEQUENCE [LARGE SCALE GENOMIC DNA]</scope>
    <source>
        <tissue evidence="1">The whole plant</tissue>
    </source>
</reference>
<gene>
    <name evidence="1" type="ORF">MA16_Dca021094</name>
</gene>
<evidence type="ECO:0000313" key="2">
    <source>
        <dbReference type="Proteomes" id="UP000233837"/>
    </source>
</evidence>
<proteinExistence type="predicted"/>
<sequence length="337" mass="37808">MSNGDFSTRLPKASPLVIREYVAIIIKESTVVDVKGKDIVAKFEFKAPQFSKSPVLKNTDFVASSSEMKIFINRFGSFNDMPEGNLIVEENRCSMLVNGETDPIFVEVSSDNGREGSNLLNNIKESFVNKVDNKSVVNPFSRNSYIKIKFKDEESLLIADGVAVKLHAPRLLSVTRFLSDARLLPVVGFLLDAKLSPVGRIMSAIGLSSDFYLIPVFCPLPDLCRIFFELLHDARLPHVIELLPVTRLSLYFHLTSDFCRLPDFHPLSDFCHSLDFFFLILLDVGLSLVTGFLPDDGLSPIVEFMLIARLSSDFYPTPEFCPSLNFFKSHDFRGTST</sequence>
<reference evidence="1 2" key="2">
    <citation type="journal article" date="2017" name="Nature">
        <title>The Apostasia genome and the evolution of orchids.</title>
        <authorList>
            <person name="Zhang G.Q."/>
            <person name="Liu K.W."/>
            <person name="Li Z."/>
            <person name="Lohaus R."/>
            <person name="Hsiao Y.Y."/>
            <person name="Niu S.C."/>
            <person name="Wang J.Y."/>
            <person name="Lin Y.C."/>
            <person name="Xu Q."/>
            <person name="Chen L.J."/>
            <person name="Yoshida K."/>
            <person name="Fujiwara S."/>
            <person name="Wang Z.W."/>
            <person name="Zhang Y.Q."/>
            <person name="Mitsuda N."/>
            <person name="Wang M."/>
            <person name="Liu G.H."/>
            <person name="Pecoraro L."/>
            <person name="Huang H.X."/>
            <person name="Xiao X.J."/>
            <person name="Lin M."/>
            <person name="Wu X.Y."/>
            <person name="Wu W.L."/>
            <person name="Chen Y.Y."/>
            <person name="Chang S.B."/>
            <person name="Sakamoto S."/>
            <person name="Ohme-Takagi M."/>
            <person name="Yagi M."/>
            <person name="Zeng S.J."/>
            <person name="Shen C.Y."/>
            <person name="Yeh C.M."/>
            <person name="Luo Y.B."/>
            <person name="Tsai W.C."/>
            <person name="Van de Peer Y."/>
            <person name="Liu Z.J."/>
        </authorList>
    </citation>
    <scope>NUCLEOTIDE SEQUENCE [LARGE SCALE GENOMIC DNA]</scope>
    <source>
        <tissue evidence="1">The whole plant</tissue>
    </source>
</reference>